<evidence type="ECO:0000313" key="3">
    <source>
        <dbReference type="Proteomes" id="UP001382904"/>
    </source>
</evidence>
<evidence type="ECO:0008006" key="4">
    <source>
        <dbReference type="Google" id="ProtNLM"/>
    </source>
</evidence>
<dbReference type="Proteomes" id="UP001382904">
    <property type="component" value="Unassembled WGS sequence"/>
</dbReference>
<protein>
    <recommendedName>
        <fullName evidence="4">Secreted protein</fullName>
    </recommendedName>
</protein>
<sequence>MDASGDGRHVRAPRSRMRTATLLCAAAALVAATVPASAHTRAVPAPVPEPVVVVDCFSKAQVRPEEYLLACGDGNNRLIELRWNTWGPQTATATGIDMVNDCNPYCAAGRFRPYPVTVTLSSPETWPEHPDVRRFTMIRLLYTDTAPDPVPKDVTYKLVY</sequence>
<feature type="chain" id="PRO_5047103159" description="Secreted protein" evidence="1">
    <location>
        <begin position="39"/>
        <end position="160"/>
    </location>
</feature>
<name>A0ABU8UEG8_9ACTN</name>
<keyword evidence="1" id="KW-0732">Signal</keyword>
<dbReference type="EMBL" id="JBBKAM010000004">
    <property type="protein sequence ID" value="MEJ8646289.1"/>
    <property type="molecule type" value="Genomic_DNA"/>
</dbReference>
<feature type="signal peptide" evidence="1">
    <location>
        <begin position="1"/>
        <end position="38"/>
    </location>
</feature>
<gene>
    <name evidence="2" type="ORF">WKI68_43650</name>
</gene>
<keyword evidence="3" id="KW-1185">Reference proteome</keyword>
<proteinExistence type="predicted"/>
<accession>A0ABU8UEG8</accession>
<evidence type="ECO:0000313" key="2">
    <source>
        <dbReference type="EMBL" id="MEJ8646289.1"/>
    </source>
</evidence>
<organism evidence="2 3">
    <name type="scientific">Streptomyces caledonius</name>
    <dbReference type="NCBI Taxonomy" id="3134107"/>
    <lineage>
        <taxon>Bacteria</taxon>
        <taxon>Bacillati</taxon>
        <taxon>Actinomycetota</taxon>
        <taxon>Actinomycetes</taxon>
        <taxon>Kitasatosporales</taxon>
        <taxon>Streptomycetaceae</taxon>
        <taxon>Streptomyces</taxon>
    </lineage>
</organism>
<comment type="caution">
    <text evidence="2">The sequence shown here is derived from an EMBL/GenBank/DDBJ whole genome shotgun (WGS) entry which is preliminary data.</text>
</comment>
<reference evidence="2 3" key="1">
    <citation type="submission" date="2024-03" db="EMBL/GenBank/DDBJ databases">
        <title>Novel Streptomyces species of biotechnological and ecological value are a feature of Machair soil.</title>
        <authorList>
            <person name="Prole J.R."/>
            <person name="Goodfellow M."/>
            <person name="Allenby N."/>
            <person name="Ward A.C."/>
        </authorList>
    </citation>
    <scope>NUCLEOTIDE SEQUENCE [LARGE SCALE GENOMIC DNA]</scope>
    <source>
        <strain evidence="2 3">MS1.HAVA.3</strain>
    </source>
</reference>
<evidence type="ECO:0000256" key="1">
    <source>
        <dbReference type="SAM" id="SignalP"/>
    </source>
</evidence>